<sequence>MQTTILTSQVKVSLLTADEEVVFVDFNGVDSNKVNWFSQDRIMRSSFSDLPYSEPMQYASIAGSGQHRRFFLQKSYETCATDAGWMVIADELKPGVPELPCEWERMKPRPTFLYCPNGSSCVNIEYVAADTFLILVQRA</sequence>
<accession>A0ABM1F4J4</accession>
<gene>
    <name evidence="2" type="primary">LOC106819231</name>
</gene>
<dbReference type="Proteomes" id="UP000695022">
    <property type="component" value="Unplaced"/>
</dbReference>
<dbReference type="RefSeq" id="XP_014679365.1">
    <property type="nucleotide sequence ID" value="XM_014823879.1"/>
</dbReference>
<reference evidence="2" key="1">
    <citation type="submission" date="2025-08" db="UniProtKB">
        <authorList>
            <consortium name="RefSeq"/>
        </authorList>
    </citation>
    <scope>IDENTIFICATION</scope>
</reference>
<protein>
    <submittedName>
        <fullName evidence="2">Uncharacterized protein LOC106819231</fullName>
    </submittedName>
</protein>
<organism evidence="1 2">
    <name type="scientific">Priapulus caudatus</name>
    <name type="common">Priapulid worm</name>
    <dbReference type="NCBI Taxonomy" id="37621"/>
    <lineage>
        <taxon>Eukaryota</taxon>
        <taxon>Metazoa</taxon>
        <taxon>Ecdysozoa</taxon>
        <taxon>Scalidophora</taxon>
        <taxon>Priapulida</taxon>
        <taxon>Priapulimorpha</taxon>
        <taxon>Priapulimorphida</taxon>
        <taxon>Priapulidae</taxon>
        <taxon>Priapulus</taxon>
    </lineage>
</organism>
<dbReference type="GeneID" id="106819231"/>
<evidence type="ECO:0000313" key="2">
    <source>
        <dbReference type="RefSeq" id="XP_014679365.1"/>
    </source>
</evidence>
<evidence type="ECO:0000313" key="1">
    <source>
        <dbReference type="Proteomes" id="UP000695022"/>
    </source>
</evidence>
<proteinExistence type="predicted"/>
<keyword evidence="1" id="KW-1185">Reference proteome</keyword>
<name>A0ABM1F4J4_PRICU</name>